<gene>
    <name evidence="1" type="ORF">NM686_012770</name>
</gene>
<evidence type="ECO:0000313" key="1">
    <source>
        <dbReference type="EMBL" id="WAR43262.1"/>
    </source>
</evidence>
<sequence length="188" mass="22151">MSTWYTYEDRLRDHYLAYQLLKRNLRTSFVKEQIKTISQHELKNIHYAIHLHRPPSGQLPIVSTIPSSRESFLYLTVFLSIYQAASQVNTQSQFDVPAILFAWDYFQKTFKEHIAVERPYGKIRPANFNEAWILAQGLRKCEVALKYCPRCRHNYLIIYQSKFLPVCQLCDLEEAKNHGFTNTLTTSK</sequence>
<accession>A0ABY7GE47</accession>
<dbReference type="EMBL" id="CP113517">
    <property type="protein sequence ID" value="WAR43262.1"/>
    <property type="molecule type" value="Genomic_DNA"/>
</dbReference>
<evidence type="ECO:0000313" key="2">
    <source>
        <dbReference type="Proteomes" id="UP001162780"/>
    </source>
</evidence>
<name>A0ABY7GE47_9GAMM</name>
<dbReference type="SUPFAM" id="SSF160930">
    <property type="entry name" value="FlhC-like"/>
    <property type="match status" value="1"/>
</dbReference>
<reference evidence="1" key="1">
    <citation type="submission" date="2022-11" db="EMBL/GenBank/DDBJ databases">
        <title>Methylomonas rapida sp. nov., Carotenoid-Producing Obligate Methanotrophs with High Growth Characteristics and Biotechnological Potential.</title>
        <authorList>
            <person name="Tikhonova E.N."/>
            <person name="Suleimanov R.Z."/>
            <person name="Miroshnikov K."/>
            <person name="Oshkin I.Y."/>
            <person name="Belova S.E."/>
            <person name="Danilova O.V."/>
            <person name="Ashikhmin A."/>
            <person name="Konopkin A."/>
            <person name="But S.Y."/>
            <person name="Khmelenina V.N."/>
            <person name="Kuznetsov N."/>
            <person name="Pimenov N.V."/>
            <person name="Dedysh S.N."/>
        </authorList>
    </citation>
    <scope>NUCLEOTIDE SEQUENCE</scope>
    <source>
        <strain evidence="1">MP1</strain>
    </source>
</reference>
<organism evidence="1 2">
    <name type="scientific">Methylomonas rapida</name>
    <dbReference type="NCBI Taxonomy" id="2963939"/>
    <lineage>
        <taxon>Bacteria</taxon>
        <taxon>Pseudomonadati</taxon>
        <taxon>Pseudomonadota</taxon>
        <taxon>Gammaproteobacteria</taxon>
        <taxon>Methylococcales</taxon>
        <taxon>Methylococcaceae</taxon>
        <taxon>Methylomonas</taxon>
    </lineage>
</organism>
<protein>
    <submittedName>
        <fullName evidence="1">FlhC family transcriptional regulator</fullName>
    </submittedName>
</protein>
<dbReference type="Proteomes" id="UP001162780">
    <property type="component" value="Chromosome"/>
</dbReference>
<proteinExistence type="predicted"/>
<dbReference type="RefSeq" id="WP_255188243.1">
    <property type="nucleotide sequence ID" value="NZ_CP113517.1"/>
</dbReference>
<keyword evidence="2" id="KW-1185">Reference proteome</keyword>